<dbReference type="OrthoDB" id="6761589at2759"/>
<proteinExistence type="predicted"/>
<sequence>MVENLHLHLLELWQLLLSDYVLEEIADFTNKKVATVRGKHKRFKRSRSSRTLLTPIFVKGTDLLEIKAFLGLSYLQGIYKSGHKDLRSLWVTKRRERPIFRATMNLTRLLFLLARLRFDDLDTRIEKAKTKKLAVIPKLFQIDEMLIPFRRRCFFKMYMPNKPAKFWQMQKPIIYARLKFTPVKKNNENLKLANPTRVILRLVAPIIGTNRNITADN</sequence>
<feature type="chain" id="PRO_5035475374" description="PiggyBac transposable element-derived protein domain-containing protein" evidence="1">
    <location>
        <begin position="24"/>
        <end position="217"/>
    </location>
</feature>
<feature type="signal peptide" evidence="1">
    <location>
        <begin position="1"/>
        <end position="23"/>
    </location>
</feature>
<dbReference type="EMBL" id="VTPC01001102">
    <property type="protein sequence ID" value="KAF2903123.1"/>
    <property type="molecule type" value="Genomic_DNA"/>
</dbReference>
<protein>
    <recommendedName>
        <fullName evidence="2">PiggyBac transposable element-derived protein domain-containing protein</fullName>
    </recommendedName>
</protein>
<feature type="domain" description="PiggyBac transposable element-derived protein" evidence="2">
    <location>
        <begin position="11"/>
        <end position="217"/>
    </location>
</feature>
<dbReference type="InterPro" id="IPR029526">
    <property type="entry name" value="PGBD"/>
</dbReference>
<evidence type="ECO:0000313" key="3">
    <source>
        <dbReference type="EMBL" id="KAF2903123.1"/>
    </source>
</evidence>
<dbReference type="PANTHER" id="PTHR46599">
    <property type="entry name" value="PIGGYBAC TRANSPOSABLE ELEMENT-DERIVED PROTEIN 4"/>
    <property type="match status" value="1"/>
</dbReference>
<gene>
    <name evidence="3" type="ORF">ILUMI_03064</name>
</gene>
<evidence type="ECO:0000256" key="1">
    <source>
        <dbReference type="SAM" id="SignalP"/>
    </source>
</evidence>
<dbReference type="AlphaFoldDB" id="A0A8K0DH20"/>
<keyword evidence="1" id="KW-0732">Signal</keyword>
<evidence type="ECO:0000313" key="4">
    <source>
        <dbReference type="Proteomes" id="UP000801492"/>
    </source>
</evidence>
<reference evidence="3" key="1">
    <citation type="submission" date="2019-08" db="EMBL/GenBank/DDBJ databases">
        <title>The genome of the North American firefly Photinus pyralis.</title>
        <authorList>
            <consortium name="Photinus pyralis genome working group"/>
            <person name="Fallon T.R."/>
            <person name="Sander Lower S.E."/>
            <person name="Weng J.-K."/>
        </authorList>
    </citation>
    <scope>NUCLEOTIDE SEQUENCE</scope>
    <source>
        <strain evidence="3">TRF0915ILg1</strain>
        <tissue evidence="3">Whole body</tissue>
    </source>
</reference>
<dbReference type="PANTHER" id="PTHR46599:SF6">
    <property type="entry name" value="DUAL SPECIFICITY PHOSPHATASE 26"/>
    <property type="match status" value="1"/>
</dbReference>
<dbReference type="Pfam" id="PF13843">
    <property type="entry name" value="DDE_Tnp_1_7"/>
    <property type="match status" value="1"/>
</dbReference>
<comment type="caution">
    <text evidence="3">The sequence shown here is derived from an EMBL/GenBank/DDBJ whole genome shotgun (WGS) entry which is preliminary data.</text>
</comment>
<accession>A0A8K0DH20</accession>
<name>A0A8K0DH20_IGNLU</name>
<evidence type="ECO:0000259" key="2">
    <source>
        <dbReference type="Pfam" id="PF13843"/>
    </source>
</evidence>
<keyword evidence="4" id="KW-1185">Reference proteome</keyword>
<organism evidence="3 4">
    <name type="scientific">Ignelater luminosus</name>
    <name type="common">Cucubano</name>
    <name type="synonym">Pyrophorus luminosus</name>
    <dbReference type="NCBI Taxonomy" id="2038154"/>
    <lineage>
        <taxon>Eukaryota</taxon>
        <taxon>Metazoa</taxon>
        <taxon>Ecdysozoa</taxon>
        <taxon>Arthropoda</taxon>
        <taxon>Hexapoda</taxon>
        <taxon>Insecta</taxon>
        <taxon>Pterygota</taxon>
        <taxon>Neoptera</taxon>
        <taxon>Endopterygota</taxon>
        <taxon>Coleoptera</taxon>
        <taxon>Polyphaga</taxon>
        <taxon>Elateriformia</taxon>
        <taxon>Elateroidea</taxon>
        <taxon>Elateridae</taxon>
        <taxon>Agrypninae</taxon>
        <taxon>Pyrophorini</taxon>
        <taxon>Ignelater</taxon>
    </lineage>
</organism>
<dbReference type="Proteomes" id="UP000801492">
    <property type="component" value="Unassembled WGS sequence"/>
</dbReference>